<dbReference type="GO" id="GO:0008870">
    <property type="term" value="F:galactoside O-acetyltransferase activity"/>
    <property type="evidence" value="ECO:0007669"/>
    <property type="project" value="TreeGrafter"/>
</dbReference>
<keyword evidence="2 5" id="KW-0808">Transferase</keyword>
<dbReference type="FunFam" id="2.160.10.10:FF:000025">
    <property type="entry name" value="Hexapeptide-repeat containing-acetyltransferase"/>
    <property type="match status" value="1"/>
</dbReference>
<dbReference type="EMBL" id="CP001739">
    <property type="protein sequence ID" value="ACZ06981.1"/>
    <property type="molecule type" value="Genomic_DNA"/>
</dbReference>
<evidence type="ECO:0000256" key="2">
    <source>
        <dbReference type="ARBA" id="ARBA00022679"/>
    </source>
</evidence>
<keyword evidence="4 5" id="KW-0012">Acyltransferase</keyword>
<evidence type="ECO:0000313" key="8">
    <source>
        <dbReference type="Proteomes" id="UP000000845"/>
    </source>
</evidence>
<dbReference type="InterPro" id="IPR024688">
    <property type="entry name" value="Mac_dom"/>
</dbReference>
<dbReference type="Proteomes" id="UP000000845">
    <property type="component" value="Chromosome"/>
</dbReference>
<dbReference type="Gene3D" id="2.160.10.10">
    <property type="entry name" value="Hexapeptide repeat proteins"/>
    <property type="match status" value="1"/>
</dbReference>
<evidence type="ECO:0000256" key="5">
    <source>
        <dbReference type="RuleBase" id="RU367021"/>
    </source>
</evidence>
<keyword evidence="8" id="KW-1185">Reference proteome</keyword>
<dbReference type="HOGENOM" id="CLU_051638_3_2_0"/>
<organism evidence="7 8">
    <name type="scientific">Sebaldella termitidis (strain ATCC 33386 / NCTC 11300)</name>
    <dbReference type="NCBI Taxonomy" id="526218"/>
    <lineage>
        <taxon>Bacteria</taxon>
        <taxon>Fusobacteriati</taxon>
        <taxon>Fusobacteriota</taxon>
        <taxon>Fusobacteriia</taxon>
        <taxon>Fusobacteriales</taxon>
        <taxon>Leptotrichiaceae</taxon>
        <taxon>Sebaldella</taxon>
    </lineage>
</organism>
<dbReference type="EC" id="2.3.1.-" evidence="5"/>
<gene>
    <name evidence="7" type="ordered locus">Sterm_0096</name>
</gene>
<dbReference type="STRING" id="526218.Sterm_0096"/>
<dbReference type="PANTHER" id="PTHR43017:SF1">
    <property type="entry name" value="ACETYLTRANSFERASE YJL218W-RELATED"/>
    <property type="match status" value="1"/>
</dbReference>
<dbReference type="Pfam" id="PF14602">
    <property type="entry name" value="Hexapep_2"/>
    <property type="match status" value="1"/>
</dbReference>
<dbReference type="Pfam" id="PF00132">
    <property type="entry name" value="Hexapep"/>
    <property type="match status" value="1"/>
</dbReference>
<dbReference type="SMART" id="SM01266">
    <property type="entry name" value="Mac"/>
    <property type="match status" value="1"/>
</dbReference>
<dbReference type="eggNOG" id="COG0110">
    <property type="taxonomic scope" value="Bacteria"/>
</dbReference>
<dbReference type="KEGG" id="str:Sterm_0096"/>
<sequence>MTEKEKRLLGLPHYLFKEPEISEEITRTKELCYEYNQLRPSDKEGQEEMLVRIFQKEFKNIKIWAPFQCFHGKNITLGKNFFANHNFIVIDMCEVIIGDDVMIGPNVTITTASHPKSPRQRKENIEFGAKVIIEDGVWISSGVTICPGVTIGKNSIIGAGSIVTKSIPANVVAYGTPCRVTEKIKEK</sequence>
<dbReference type="AlphaFoldDB" id="D1AJS4"/>
<protein>
    <recommendedName>
        <fullName evidence="5">Acetyltransferase</fullName>
        <ecNumber evidence="5">2.3.1.-</ecNumber>
    </recommendedName>
</protein>
<dbReference type="RefSeq" id="WP_012859581.1">
    <property type="nucleotide sequence ID" value="NC_013517.1"/>
</dbReference>
<evidence type="ECO:0000256" key="1">
    <source>
        <dbReference type="ARBA" id="ARBA00007274"/>
    </source>
</evidence>
<evidence type="ECO:0000259" key="6">
    <source>
        <dbReference type="SMART" id="SM01266"/>
    </source>
</evidence>
<proteinExistence type="inferred from homology"/>
<dbReference type="PANTHER" id="PTHR43017">
    <property type="entry name" value="GALACTOSIDE O-ACETYLTRANSFERASE"/>
    <property type="match status" value="1"/>
</dbReference>
<feature type="domain" description="Maltose/galactoside acetyltransferase" evidence="6">
    <location>
        <begin position="4"/>
        <end position="59"/>
    </location>
</feature>
<reference evidence="7 8" key="2">
    <citation type="journal article" date="2010" name="Stand. Genomic Sci.">
        <title>Complete genome sequence of Sebaldella termitidis type strain (NCTC 11300).</title>
        <authorList>
            <person name="Harmon-Smith M."/>
            <person name="Celia L."/>
            <person name="Chertkov O."/>
            <person name="Lapidus A."/>
            <person name="Copeland A."/>
            <person name="Glavina Del Rio T."/>
            <person name="Nolan M."/>
            <person name="Lucas S."/>
            <person name="Tice H."/>
            <person name="Cheng J.F."/>
            <person name="Han C."/>
            <person name="Detter J.C."/>
            <person name="Bruce D."/>
            <person name="Goodwin L."/>
            <person name="Pitluck S."/>
            <person name="Pati A."/>
            <person name="Liolios K."/>
            <person name="Ivanova N."/>
            <person name="Mavromatis K."/>
            <person name="Mikhailova N."/>
            <person name="Chen A."/>
            <person name="Palaniappan K."/>
            <person name="Land M."/>
            <person name="Hauser L."/>
            <person name="Chang Y.J."/>
            <person name="Jeffries C.D."/>
            <person name="Brettin T."/>
            <person name="Goker M."/>
            <person name="Beck B."/>
            <person name="Bristow J."/>
            <person name="Eisen J.A."/>
            <person name="Markowitz V."/>
            <person name="Hugenholtz P."/>
            <person name="Kyrpides N.C."/>
            <person name="Klenk H.P."/>
            <person name="Chen F."/>
        </authorList>
    </citation>
    <scope>NUCLEOTIDE SEQUENCE [LARGE SCALE GENOMIC DNA]</scope>
    <source>
        <strain evidence="8">ATCC 33386 / NCTC 11300</strain>
    </source>
</reference>
<evidence type="ECO:0000313" key="7">
    <source>
        <dbReference type="EMBL" id="ACZ06981.1"/>
    </source>
</evidence>
<comment type="similarity">
    <text evidence="1 5">Belongs to the transferase hexapeptide repeat family.</text>
</comment>
<reference evidence="8" key="1">
    <citation type="submission" date="2009-09" db="EMBL/GenBank/DDBJ databases">
        <title>The complete chromosome of Sebaldella termitidis ATCC 33386.</title>
        <authorList>
            <consortium name="US DOE Joint Genome Institute (JGI-PGF)"/>
            <person name="Lucas S."/>
            <person name="Copeland A."/>
            <person name="Lapidus A."/>
            <person name="Glavina del Rio T."/>
            <person name="Dalin E."/>
            <person name="Tice H."/>
            <person name="Bruce D."/>
            <person name="Goodwin L."/>
            <person name="Pitluck S."/>
            <person name="Kyrpides N."/>
            <person name="Mavromatis K."/>
            <person name="Ivanova N."/>
            <person name="Mikhailova N."/>
            <person name="Sims D."/>
            <person name="Meincke L."/>
            <person name="Brettin T."/>
            <person name="Detter J.C."/>
            <person name="Han C."/>
            <person name="Larimer F."/>
            <person name="Land M."/>
            <person name="Hauser L."/>
            <person name="Markowitz V."/>
            <person name="Cheng J.F."/>
            <person name="Hugenholtz P."/>
            <person name="Woyke T."/>
            <person name="Wu D."/>
            <person name="Eisen J.A."/>
        </authorList>
    </citation>
    <scope>NUCLEOTIDE SEQUENCE [LARGE SCALE GENOMIC DNA]</scope>
    <source>
        <strain evidence="8">ATCC 33386 / NCTC 11300</strain>
    </source>
</reference>
<dbReference type="InterPro" id="IPR011004">
    <property type="entry name" value="Trimer_LpxA-like_sf"/>
</dbReference>
<dbReference type="InterPro" id="IPR001451">
    <property type="entry name" value="Hexapep"/>
</dbReference>
<evidence type="ECO:0000256" key="4">
    <source>
        <dbReference type="ARBA" id="ARBA00023315"/>
    </source>
</evidence>
<dbReference type="CDD" id="cd03357">
    <property type="entry name" value="LbH_MAT_GAT"/>
    <property type="match status" value="1"/>
</dbReference>
<dbReference type="InterPro" id="IPR039369">
    <property type="entry name" value="LacA-like"/>
</dbReference>
<name>D1AJS4_SEBTE</name>
<keyword evidence="3" id="KW-0677">Repeat</keyword>
<dbReference type="Pfam" id="PF12464">
    <property type="entry name" value="Mac"/>
    <property type="match status" value="1"/>
</dbReference>
<dbReference type="SUPFAM" id="SSF51161">
    <property type="entry name" value="Trimeric LpxA-like enzymes"/>
    <property type="match status" value="1"/>
</dbReference>
<evidence type="ECO:0000256" key="3">
    <source>
        <dbReference type="ARBA" id="ARBA00022737"/>
    </source>
</evidence>
<accession>D1AJS4</accession>